<dbReference type="InterPro" id="IPR003960">
    <property type="entry name" value="ATPase_AAA_CS"/>
</dbReference>
<dbReference type="InterPro" id="IPR025753">
    <property type="entry name" value="AAA_N_dom"/>
</dbReference>
<dbReference type="SMART" id="SM00382">
    <property type="entry name" value="AAA"/>
    <property type="match status" value="1"/>
</dbReference>
<comment type="similarity">
    <text evidence="2">Belongs to the AAA ATPase family. BCS1 subfamily.</text>
</comment>
<evidence type="ECO:0000256" key="3">
    <source>
        <dbReference type="ARBA" id="ARBA00022801"/>
    </source>
</evidence>
<evidence type="ECO:0000256" key="5">
    <source>
        <dbReference type="ARBA" id="ARBA00049360"/>
    </source>
</evidence>
<dbReference type="Pfam" id="PF25568">
    <property type="entry name" value="AAA_lid_At3g28540"/>
    <property type="match status" value="1"/>
</dbReference>
<evidence type="ECO:0000256" key="7">
    <source>
        <dbReference type="SAM" id="MobiDB-lite"/>
    </source>
</evidence>
<dbReference type="GO" id="GO:0016887">
    <property type="term" value="F:ATP hydrolysis activity"/>
    <property type="evidence" value="ECO:0007669"/>
    <property type="project" value="InterPro"/>
</dbReference>
<dbReference type="InterPro" id="IPR058017">
    <property type="entry name" value="At3g28540-like_C"/>
</dbReference>
<name>A0A2P2NJ97_RHIMU</name>
<organism evidence="9">
    <name type="scientific">Rhizophora mucronata</name>
    <name type="common">Asiatic mangrove</name>
    <dbReference type="NCBI Taxonomy" id="61149"/>
    <lineage>
        <taxon>Eukaryota</taxon>
        <taxon>Viridiplantae</taxon>
        <taxon>Streptophyta</taxon>
        <taxon>Embryophyta</taxon>
        <taxon>Tracheophyta</taxon>
        <taxon>Spermatophyta</taxon>
        <taxon>Magnoliopsida</taxon>
        <taxon>eudicotyledons</taxon>
        <taxon>Gunneridae</taxon>
        <taxon>Pentapetalae</taxon>
        <taxon>rosids</taxon>
        <taxon>fabids</taxon>
        <taxon>Malpighiales</taxon>
        <taxon>Rhizophoraceae</taxon>
        <taxon>Rhizophora</taxon>
    </lineage>
</organism>
<dbReference type="Gene3D" id="6.10.280.40">
    <property type="match status" value="1"/>
</dbReference>
<keyword evidence="3" id="KW-0378">Hydrolase</keyword>
<dbReference type="CDD" id="cd19510">
    <property type="entry name" value="RecA-like_BCS1"/>
    <property type="match status" value="1"/>
</dbReference>
<dbReference type="AlphaFoldDB" id="A0A2P2NJ97"/>
<dbReference type="InterPro" id="IPR003593">
    <property type="entry name" value="AAA+_ATPase"/>
</dbReference>
<evidence type="ECO:0000256" key="4">
    <source>
        <dbReference type="ARBA" id="ARBA00022842"/>
    </source>
</evidence>
<dbReference type="GO" id="GO:0005524">
    <property type="term" value="F:ATP binding"/>
    <property type="evidence" value="ECO:0007669"/>
    <property type="project" value="UniProtKB-KW"/>
</dbReference>
<dbReference type="InterPro" id="IPR027417">
    <property type="entry name" value="P-loop_NTPase"/>
</dbReference>
<evidence type="ECO:0000313" key="9">
    <source>
        <dbReference type="EMBL" id="MBX42525.1"/>
    </source>
</evidence>
<evidence type="ECO:0000256" key="2">
    <source>
        <dbReference type="ARBA" id="ARBA00007448"/>
    </source>
</evidence>
<evidence type="ECO:0000259" key="8">
    <source>
        <dbReference type="SMART" id="SM00382"/>
    </source>
</evidence>
<keyword evidence="6" id="KW-0067">ATP-binding</keyword>
<dbReference type="Gene3D" id="3.40.50.300">
    <property type="entry name" value="P-loop containing nucleotide triphosphate hydrolases"/>
    <property type="match status" value="1"/>
</dbReference>
<comment type="cofactor">
    <cofactor evidence="1">
        <name>Mg(2+)</name>
        <dbReference type="ChEBI" id="CHEBI:18420"/>
    </cofactor>
</comment>
<reference evidence="9" key="1">
    <citation type="submission" date="2018-02" db="EMBL/GenBank/DDBJ databases">
        <title>Rhizophora mucronata_Transcriptome.</title>
        <authorList>
            <person name="Meera S.P."/>
            <person name="Sreeshan A."/>
            <person name="Augustine A."/>
        </authorList>
    </citation>
    <scope>NUCLEOTIDE SEQUENCE</scope>
    <source>
        <tissue evidence="9">Leaf</tissue>
    </source>
</reference>
<keyword evidence="6" id="KW-0547">Nucleotide-binding</keyword>
<accession>A0A2P2NJ97</accession>
<sequence length="502" mass="57342">MASMFKELPSMSTLLSAYASISTFSMLIRTILNEMVPRRMREFITTKVGECFANFSSDFTFVIEDRWQAVTNETFRAIELYLPTRISSSTRSLLLGNNDNNNITRPPKPGIPVDAKVIDEFQGMRLEWILCEKETKKSFYHSHRRYFNLKCNRKDRGKVMESYLPHISRTAKSILNQRETLYIYTYDDGWESTVFKHPATFETLAMDPNTKKSIVEDLDLFEKRKEYFQNVGRAWKRGYLLYGPPGTGKSTLVAAMANYLRYNIYDLQLQNVRNDAELRRILTATTNRSILLIEDIDCGTKSRSRARSAVPKNDDESDNDQPEHSKLSFDPGVTLSGLLNFIDGLWSTCGDERIIIFTTNHKDKLDPALLRPGRMDVHIYMGHCTPAGFKKLAATYLGIKDHFLFKCIEDLIERIPITPAEAAQHLMICNEPNVALESLIEFLSLKGSEAGRSGAEAEEEEVIKKEVVKCAKEGAKVVCESQHVKEAVKKNEEIEMRSVYLT</sequence>
<dbReference type="Pfam" id="PF00004">
    <property type="entry name" value="AAA"/>
    <property type="match status" value="1"/>
</dbReference>
<dbReference type="InterPro" id="IPR050747">
    <property type="entry name" value="Mitochondrial_chaperone_BCS1"/>
</dbReference>
<feature type="domain" description="AAA+ ATPase" evidence="8">
    <location>
        <begin position="235"/>
        <end position="385"/>
    </location>
</feature>
<evidence type="ECO:0000256" key="6">
    <source>
        <dbReference type="RuleBase" id="RU003651"/>
    </source>
</evidence>
<evidence type="ECO:0000256" key="1">
    <source>
        <dbReference type="ARBA" id="ARBA00001946"/>
    </source>
</evidence>
<protein>
    <submittedName>
        <fullName evidence="9">ATP binding protein</fullName>
    </submittedName>
</protein>
<dbReference type="EMBL" id="GGEC01062041">
    <property type="protein sequence ID" value="MBX42525.1"/>
    <property type="molecule type" value="Transcribed_RNA"/>
</dbReference>
<dbReference type="SUPFAM" id="SSF52540">
    <property type="entry name" value="P-loop containing nucleoside triphosphate hydrolases"/>
    <property type="match status" value="1"/>
</dbReference>
<dbReference type="GO" id="GO:0006950">
    <property type="term" value="P:response to stress"/>
    <property type="evidence" value="ECO:0007669"/>
    <property type="project" value="UniProtKB-ARBA"/>
</dbReference>
<keyword evidence="4" id="KW-0460">Magnesium</keyword>
<dbReference type="PANTHER" id="PTHR23070">
    <property type="entry name" value="BCS1 AAA-TYPE ATPASE"/>
    <property type="match status" value="1"/>
</dbReference>
<proteinExistence type="inferred from homology"/>
<dbReference type="InterPro" id="IPR003959">
    <property type="entry name" value="ATPase_AAA_core"/>
</dbReference>
<dbReference type="Pfam" id="PF14363">
    <property type="entry name" value="AAA_assoc"/>
    <property type="match status" value="1"/>
</dbReference>
<dbReference type="PROSITE" id="PS00674">
    <property type="entry name" value="AAA"/>
    <property type="match status" value="1"/>
</dbReference>
<comment type="catalytic activity">
    <reaction evidence="5">
        <text>ATP + H2O = ADP + phosphate + H(+)</text>
        <dbReference type="Rhea" id="RHEA:13065"/>
        <dbReference type="ChEBI" id="CHEBI:15377"/>
        <dbReference type="ChEBI" id="CHEBI:15378"/>
        <dbReference type="ChEBI" id="CHEBI:30616"/>
        <dbReference type="ChEBI" id="CHEBI:43474"/>
        <dbReference type="ChEBI" id="CHEBI:456216"/>
    </reaction>
</comment>
<feature type="region of interest" description="Disordered" evidence="7">
    <location>
        <begin position="304"/>
        <end position="328"/>
    </location>
</feature>